<dbReference type="InterPro" id="IPR036390">
    <property type="entry name" value="WH_DNA-bd_sf"/>
</dbReference>
<dbReference type="GO" id="GO:0003700">
    <property type="term" value="F:DNA-binding transcription factor activity"/>
    <property type="evidence" value="ECO:0007669"/>
    <property type="project" value="TreeGrafter"/>
</dbReference>
<organism evidence="1 2">
    <name type="scientific">Cellulophaga tyrosinoxydans</name>
    <dbReference type="NCBI Taxonomy" id="504486"/>
    <lineage>
        <taxon>Bacteria</taxon>
        <taxon>Pseudomonadati</taxon>
        <taxon>Bacteroidota</taxon>
        <taxon>Flavobacteriia</taxon>
        <taxon>Flavobacteriales</taxon>
        <taxon>Flavobacteriaceae</taxon>
        <taxon>Cellulophaga</taxon>
    </lineage>
</organism>
<dbReference type="EMBL" id="FWXO01000002">
    <property type="protein sequence ID" value="SMC54488.1"/>
    <property type="molecule type" value="Genomic_DNA"/>
</dbReference>
<dbReference type="PROSITE" id="PS51197">
    <property type="entry name" value="HTH_RRF2_2"/>
    <property type="match status" value="1"/>
</dbReference>
<dbReference type="STRING" id="504486.SAMN05660703_1718"/>
<dbReference type="InterPro" id="IPR000944">
    <property type="entry name" value="Tscrpt_reg_Rrf2"/>
</dbReference>
<dbReference type="Pfam" id="PF02082">
    <property type="entry name" value="Rrf2"/>
    <property type="match status" value="1"/>
</dbReference>
<dbReference type="InterPro" id="IPR036388">
    <property type="entry name" value="WH-like_DNA-bd_sf"/>
</dbReference>
<gene>
    <name evidence="1" type="ORF">SAMN05660703_1718</name>
</gene>
<name>A0A1W2A2F4_9FLAO</name>
<dbReference type="PANTHER" id="PTHR33221:SF15">
    <property type="entry name" value="HTH-TYPE TRANSCRIPTIONAL REGULATOR YWGB-RELATED"/>
    <property type="match status" value="1"/>
</dbReference>
<dbReference type="NCBIfam" id="TIGR00738">
    <property type="entry name" value="rrf2_super"/>
    <property type="match status" value="1"/>
</dbReference>
<reference evidence="1 2" key="1">
    <citation type="submission" date="2017-04" db="EMBL/GenBank/DDBJ databases">
        <authorList>
            <person name="Afonso C.L."/>
            <person name="Miller P.J."/>
            <person name="Scott M.A."/>
            <person name="Spackman E."/>
            <person name="Goraichik I."/>
            <person name="Dimitrov K.M."/>
            <person name="Suarez D.L."/>
            <person name="Swayne D.E."/>
        </authorList>
    </citation>
    <scope>NUCLEOTIDE SEQUENCE [LARGE SCALE GENOMIC DNA]</scope>
    <source>
        <strain evidence="1 2">DSM 21164</strain>
    </source>
</reference>
<accession>A0A1W2A2F4</accession>
<dbReference type="Gene3D" id="1.10.10.10">
    <property type="entry name" value="Winged helix-like DNA-binding domain superfamily/Winged helix DNA-binding domain"/>
    <property type="match status" value="1"/>
</dbReference>
<dbReference type="AlphaFoldDB" id="A0A1W2A2F4"/>
<dbReference type="Proteomes" id="UP000192360">
    <property type="component" value="Unassembled WGS sequence"/>
</dbReference>
<sequence length="165" mass="18356">MINVILKDKKVFLSLYLFKIYVMLSISTKYAIKAVLYLAVNSTVDKKILAKEISAPTGVPKAYLSKILQELSRHDIISSVKGPNGGFYLTAENQQTSLIKIVDLIDGEHRLKSCILSIQNCNSDHPCPLHNMVGNTKSRFISKLETTSIHDLVNDIKIGKSNLPL</sequence>
<protein>
    <submittedName>
        <fullName evidence="1">Transcriptional regulator, BadM/Rrf2 family</fullName>
    </submittedName>
</protein>
<dbReference type="SUPFAM" id="SSF46785">
    <property type="entry name" value="Winged helix' DNA-binding domain"/>
    <property type="match status" value="1"/>
</dbReference>
<dbReference type="GO" id="GO:0005829">
    <property type="term" value="C:cytosol"/>
    <property type="evidence" value="ECO:0007669"/>
    <property type="project" value="TreeGrafter"/>
</dbReference>
<evidence type="ECO:0000313" key="2">
    <source>
        <dbReference type="Proteomes" id="UP000192360"/>
    </source>
</evidence>
<proteinExistence type="predicted"/>
<keyword evidence="2" id="KW-1185">Reference proteome</keyword>
<evidence type="ECO:0000313" key="1">
    <source>
        <dbReference type="EMBL" id="SMC54488.1"/>
    </source>
</evidence>
<dbReference type="PANTHER" id="PTHR33221">
    <property type="entry name" value="WINGED HELIX-TURN-HELIX TRANSCRIPTIONAL REGULATOR, RRF2 FAMILY"/>
    <property type="match status" value="1"/>
</dbReference>